<evidence type="ECO:0000256" key="4">
    <source>
        <dbReference type="ARBA" id="ARBA00023136"/>
    </source>
</evidence>
<comment type="caution">
    <text evidence="5">Lacks conserved residue(s) required for the propagation of feature annotation.</text>
</comment>
<dbReference type="InterPro" id="IPR019820">
    <property type="entry name" value="Sec-indep_translocase_CS"/>
</dbReference>
<organism evidence="6 7">
    <name type="scientific">Oceanobacillus indicireducens</name>
    <dbReference type="NCBI Taxonomy" id="1004261"/>
    <lineage>
        <taxon>Bacteria</taxon>
        <taxon>Bacillati</taxon>
        <taxon>Bacillota</taxon>
        <taxon>Bacilli</taxon>
        <taxon>Bacillales</taxon>
        <taxon>Bacillaceae</taxon>
        <taxon>Oceanobacillus</taxon>
    </lineage>
</organism>
<dbReference type="HAMAP" id="MF_00902">
    <property type="entry name" value="TatC"/>
    <property type="match status" value="1"/>
</dbReference>
<feature type="transmembrane region" description="Helical" evidence="5">
    <location>
        <begin position="109"/>
        <end position="136"/>
    </location>
</feature>
<name>A0A917XXV8_9BACI</name>
<evidence type="ECO:0000313" key="7">
    <source>
        <dbReference type="Proteomes" id="UP000624041"/>
    </source>
</evidence>
<dbReference type="Proteomes" id="UP000624041">
    <property type="component" value="Unassembled WGS sequence"/>
</dbReference>
<dbReference type="AlphaFoldDB" id="A0A917XXV8"/>
<keyword evidence="4 5" id="KW-0472">Membrane</keyword>
<gene>
    <name evidence="5 6" type="primary">tatC</name>
    <name evidence="6" type="ORF">GCM10007971_15760</name>
</gene>
<proteinExistence type="inferred from homology"/>
<dbReference type="GO" id="GO:0065002">
    <property type="term" value="P:intracellular protein transmembrane transport"/>
    <property type="evidence" value="ECO:0007669"/>
    <property type="project" value="TreeGrafter"/>
</dbReference>
<evidence type="ECO:0000256" key="3">
    <source>
        <dbReference type="ARBA" id="ARBA00022989"/>
    </source>
</evidence>
<dbReference type="Pfam" id="PF00902">
    <property type="entry name" value="TatC"/>
    <property type="match status" value="1"/>
</dbReference>
<keyword evidence="5" id="KW-0811">Translocation</keyword>
<accession>A0A917XXV8</accession>
<dbReference type="GO" id="GO:0043953">
    <property type="term" value="P:protein transport by the Tat complex"/>
    <property type="evidence" value="ECO:0007669"/>
    <property type="project" value="UniProtKB-UniRule"/>
</dbReference>
<dbReference type="GO" id="GO:0033281">
    <property type="term" value="C:TAT protein transport complex"/>
    <property type="evidence" value="ECO:0007669"/>
    <property type="project" value="UniProtKB-UniRule"/>
</dbReference>
<keyword evidence="5" id="KW-1003">Cell membrane</keyword>
<feature type="transmembrane region" description="Helical" evidence="5">
    <location>
        <begin position="194"/>
        <end position="211"/>
    </location>
</feature>
<feature type="transmembrane region" description="Helical" evidence="5">
    <location>
        <begin position="66"/>
        <end position="88"/>
    </location>
</feature>
<keyword evidence="3 5" id="KW-1133">Transmembrane helix</keyword>
<dbReference type="PROSITE" id="PS01218">
    <property type="entry name" value="TATC"/>
    <property type="match status" value="1"/>
</dbReference>
<evidence type="ECO:0000256" key="2">
    <source>
        <dbReference type="ARBA" id="ARBA00022692"/>
    </source>
</evidence>
<protein>
    <recommendedName>
        <fullName evidence="5">Sec-independent protein translocase protein TatC</fullName>
    </recommendedName>
</protein>
<dbReference type="GO" id="GO:0009977">
    <property type="term" value="F:proton motive force dependent protein transmembrane transporter activity"/>
    <property type="evidence" value="ECO:0007669"/>
    <property type="project" value="TreeGrafter"/>
</dbReference>
<reference evidence="6" key="2">
    <citation type="submission" date="2020-09" db="EMBL/GenBank/DDBJ databases">
        <authorList>
            <person name="Sun Q."/>
            <person name="Ohkuma M."/>
        </authorList>
    </citation>
    <scope>NUCLEOTIDE SEQUENCE</scope>
    <source>
        <strain evidence="6">JCM 17251</strain>
    </source>
</reference>
<evidence type="ECO:0000313" key="6">
    <source>
        <dbReference type="EMBL" id="GGN56193.1"/>
    </source>
</evidence>
<keyword evidence="5" id="KW-0653">Protein transport</keyword>
<keyword evidence="7" id="KW-1185">Reference proteome</keyword>
<comment type="caution">
    <text evidence="6">The sequence shown here is derived from an EMBL/GenBank/DDBJ whole genome shotgun (WGS) entry which is preliminary data.</text>
</comment>
<dbReference type="EMBL" id="BMOS01000009">
    <property type="protein sequence ID" value="GGN56193.1"/>
    <property type="molecule type" value="Genomic_DNA"/>
</dbReference>
<dbReference type="PANTHER" id="PTHR30371">
    <property type="entry name" value="SEC-INDEPENDENT PROTEIN TRANSLOCASE PROTEIN TATC"/>
    <property type="match status" value="1"/>
</dbReference>
<comment type="subunit">
    <text evidence="5">Forms a complex with TatA.</text>
</comment>
<dbReference type="InterPro" id="IPR002033">
    <property type="entry name" value="TatC"/>
</dbReference>
<dbReference type="RefSeq" id="WP_156855842.1">
    <property type="nucleotide sequence ID" value="NZ_BMOS01000009.1"/>
</dbReference>
<keyword evidence="2 5" id="KW-0812">Transmembrane</keyword>
<reference evidence="6" key="1">
    <citation type="journal article" date="2014" name="Int. J. Syst. Evol. Microbiol.">
        <title>Complete genome sequence of Corynebacterium casei LMG S-19264T (=DSM 44701T), isolated from a smear-ripened cheese.</title>
        <authorList>
            <consortium name="US DOE Joint Genome Institute (JGI-PGF)"/>
            <person name="Walter F."/>
            <person name="Albersmeier A."/>
            <person name="Kalinowski J."/>
            <person name="Ruckert C."/>
        </authorList>
    </citation>
    <scope>NUCLEOTIDE SEQUENCE</scope>
    <source>
        <strain evidence="6">JCM 17251</strain>
    </source>
</reference>
<feature type="transmembrane region" description="Helical" evidence="5">
    <location>
        <begin position="21"/>
        <end position="43"/>
    </location>
</feature>
<dbReference type="PANTHER" id="PTHR30371:SF4">
    <property type="entry name" value="SEC-INDEPENDENT PROTEIN TRANSLOCASE PROTEIN TATCD"/>
    <property type="match status" value="1"/>
</dbReference>
<dbReference type="PRINTS" id="PR01840">
    <property type="entry name" value="TATCFAMILY"/>
</dbReference>
<comment type="similarity">
    <text evidence="5">Belongs to the TatC family.</text>
</comment>
<sequence>MAKKGQIEEKEMNLVDHLSELRNRLIVTALFFIGFFIVGFIYIRDIYWFFVNDIDLELTAISPTEIIWIYFSMAGLVAIVGTIPLLTYQIWAFVKPGLLPHERKATIGYIPVVFLLFIGGLIFGYFVFVELIMPFLLSLNDGMFNIMFTVDRYFSFLFRVTVPFALLFELPIIVMFLTSLGILTPDFMIKNRKYAYFGLIIIGVLITPPDFVLQLVVAVPLILLYEIGVQLSKIVYKRKLKKHEEFMNQNDSST</sequence>
<dbReference type="NCBIfam" id="TIGR00945">
    <property type="entry name" value="tatC"/>
    <property type="match status" value="1"/>
</dbReference>
<comment type="function">
    <text evidence="5">Part of the twin-arginine translocation (Tat) system that transports large folded proteins containing a characteristic twin-arginine motif in their signal peptide across membranes.</text>
</comment>
<feature type="transmembrane region" description="Helical" evidence="5">
    <location>
        <begin position="156"/>
        <end position="182"/>
    </location>
</feature>
<keyword evidence="5" id="KW-0813">Transport</keyword>
<evidence type="ECO:0000256" key="1">
    <source>
        <dbReference type="ARBA" id="ARBA00004141"/>
    </source>
</evidence>
<comment type="subcellular location">
    <subcellularLocation>
        <location evidence="5">Cell membrane</location>
        <topology evidence="5">Multi-pass membrane protein</topology>
    </subcellularLocation>
    <subcellularLocation>
        <location evidence="1">Membrane</location>
        <topology evidence="1">Multi-pass membrane protein</topology>
    </subcellularLocation>
</comment>
<evidence type="ECO:0000256" key="5">
    <source>
        <dbReference type="HAMAP-Rule" id="MF_00902"/>
    </source>
</evidence>